<reference evidence="2" key="1">
    <citation type="journal article" date="2021" name="PeerJ">
        <title>Extensive microbial diversity within the chicken gut microbiome revealed by metagenomics and culture.</title>
        <authorList>
            <person name="Gilroy R."/>
            <person name="Ravi A."/>
            <person name="Getino M."/>
            <person name="Pursley I."/>
            <person name="Horton D.L."/>
            <person name="Alikhan N.F."/>
            <person name="Baker D."/>
            <person name="Gharbi K."/>
            <person name="Hall N."/>
            <person name="Watson M."/>
            <person name="Adriaenssens E.M."/>
            <person name="Foster-Nyarko E."/>
            <person name="Jarju S."/>
            <person name="Secka A."/>
            <person name="Antonio M."/>
            <person name="Oren A."/>
            <person name="Chaudhuri R.R."/>
            <person name="La Ragione R."/>
            <person name="Hildebrand F."/>
            <person name="Pallen M.J."/>
        </authorList>
    </citation>
    <scope>NUCLEOTIDE SEQUENCE</scope>
    <source>
        <strain evidence="2">ChiGjej4B4-18154</strain>
    </source>
</reference>
<evidence type="ECO:0000313" key="2">
    <source>
        <dbReference type="EMBL" id="HIZ31486.1"/>
    </source>
</evidence>
<dbReference type="AlphaFoldDB" id="A0A9D2E623"/>
<evidence type="ECO:0000313" key="3">
    <source>
        <dbReference type="Proteomes" id="UP000824035"/>
    </source>
</evidence>
<evidence type="ECO:0000259" key="1">
    <source>
        <dbReference type="Pfam" id="PF01627"/>
    </source>
</evidence>
<proteinExistence type="predicted"/>
<protein>
    <submittedName>
        <fullName evidence="2">Hpt domain-containing protein</fullName>
    </submittedName>
</protein>
<feature type="domain" description="HPt" evidence="1">
    <location>
        <begin position="41"/>
        <end position="112"/>
    </location>
</feature>
<dbReference type="Proteomes" id="UP000824035">
    <property type="component" value="Unassembled WGS sequence"/>
</dbReference>
<dbReference type="GO" id="GO:0000160">
    <property type="term" value="P:phosphorelay signal transduction system"/>
    <property type="evidence" value="ECO:0007669"/>
    <property type="project" value="InterPro"/>
</dbReference>
<dbReference type="InterPro" id="IPR008207">
    <property type="entry name" value="Sig_transdc_His_kin_Hpt_dom"/>
</dbReference>
<dbReference type="Pfam" id="PF01627">
    <property type="entry name" value="Hpt"/>
    <property type="match status" value="1"/>
</dbReference>
<dbReference type="EMBL" id="DXBV01000099">
    <property type="protein sequence ID" value="HIZ31486.1"/>
    <property type="molecule type" value="Genomic_DNA"/>
</dbReference>
<dbReference type="InterPro" id="IPR036641">
    <property type="entry name" value="HPT_dom_sf"/>
</dbReference>
<gene>
    <name evidence="2" type="ORF">H9813_09710</name>
</gene>
<comment type="caution">
    <text evidence="2">The sequence shown here is derived from an EMBL/GenBank/DDBJ whole genome shotgun (WGS) entry which is preliminary data.</text>
</comment>
<dbReference type="RefSeq" id="WP_394977316.1">
    <property type="nucleotide sequence ID" value="NZ_DBFNWJ010000003.1"/>
</dbReference>
<reference evidence="2" key="2">
    <citation type="submission" date="2021-04" db="EMBL/GenBank/DDBJ databases">
        <authorList>
            <person name="Gilroy R."/>
        </authorList>
    </citation>
    <scope>NUCLEOTIDE SEQUENCE</scope>
    <source>
        <strain evidence="2">ChiGjej4B4-18154</strain>
    </source>
</reference>
<name>A0A9D2E623_9FIRM</name>
<dbReference type="Gene3D" id="1.20.120.160">
    <property type="entry name" value="HPT domain"/>
    <property type="match status" value="1"/>
</dbReference>
<dbReference type="SUPFAM" id="SSF47226">
    <property type="entry name" value="Histidine-containing phosphotransfer domain, HPT domain"/>
    <property type="match status" value="1"/>
</dbReference>
<organism evidence="2 3">
    <name type="scientific">Candidatus Allofournierella merdipullorum</name>
    <dbReference type="NCBI Taxonomy" id="2838595"/>
    <lineage>
        <taxon>Bacteria</taxon>
        <taxon>Bacillati</taxon>
        <taxon>Bacillota</taxon>
        <taxon>Clostridia</taxon>
        <taxon>Eubacteriales</taxon>
        <taxon>Oscillospiraceae</taxon>
        <taxon>Allofournierella</taxon>
    </lineage>
</organism>
<accession>A0A9D2E623</accession>
<sequence>MDEMTRRCLAEAGVDTEDALRRFLGNEALLLKFLARFGQDENFPRLCDAMARGDEKAAFEAAHTLKGVCGNLSLQELSRQVSDLVESLRAGRIDAAAAQLPAVEREYHRAKTALEALS</sequence>